<reference evidence="5" key="1">
    <citation type="submission" date="2015-09" db="EMBL/GenBank/DDBJ databases">
        <authorList>
            <person name="Sai Rama Sridatta P."/>
        </authorList>
    </citation>
    <scope>NUCLEOTIDE SEQUENCE [LARGE SCALE GENOMIC DNA]</scope>
</reference>
<dbReference type="FunFam" id="3.10.20.90:FF:000127">
    <property type="entry name" value="serine/threonine-protein kinase WNK4 isoform X1"/>
    <property type="match status" value="1"/>
</dbReference>
<feature type="region of interest" description="Disordered" evidence="2">
    <location>
        <begin position="394"/>
        <end position="459"/>
    </location>
</feature>
<feature type="compositionally biased region" description="Low complexity" evidence="2">
    <location>
        <begin position="706"/>
        <end position="716"/>
    </location>
</feature>
<dbReference type="Pfam" id="PF24889">
    <property type="entry name" value="CCTL2_WNK"/>
    <property type="match status" value="1"/>
</dbReference>
<feature type="region of interest" description="Disordered" evidence="2">
    <location>
        <begin position="124"/>
        <end position="156"/>
    </location>
</feature>
<feature type="compositionally biased region" description="Basic and acidic residues" evidence="2">
    <location>
        <begin position="35"/>
        <end position="47"/>
    </location>
</feature>
<gene>
    <name evidence="4" type="primary">WNK4</name>
</gene>
<feature type="compositionally biased region" description="Low complexity" evidence="2">
    <location>
        <begin position="762"/>
        <end position="776"/>
    </location>
</feature>
<dbReference type="GeneTree" id="ENSGT00940000159871"/>
<feature type="compositionally biased region" description="Polar residues" evidence="2">
    <location>
        <begin position="510"/>
        <end position="521"/>
    </location>
</feature>
<evidence type="ECO:0000256" key="2">
    <source>
        <dbReference type="SAM" id="MobiDB-lite"/>
    </source>
</evidence>
<proteinExistence type="predicted"/>
<evidence type="ECO:0000256" key="1">
    <source>
        <dbReference type="SAM" id="Coils"/>
    </source>
</evidence>
<feature type="compositionally biased region" description="Low complexity" evidence="2">
    <location>
        <begin position="146"/>
        <end position="156"/>
    </location>
</feature>
<protein>
    <submittedName>
        <fullName evidence="4">WNK lysine deficient protein kinase 4</fullName>
    </submittedName>
</protein>
<feature type="compositionally biased region" description="Pro residues" evidence="2">
    <location>
        <begin position="418"/>
        <end position="434"/>
    </location>
</feature>
<dbReference type="Proteomes" id="UP000314980">
    <property type="component" value="Unassembled WGS sequence"/>
</dbReference>
<evidence type="ECO:0000313" key="5">
    <source>
        <dbReference type="Proteomes" id="UP000314980"/>
    </source>
</evidence>
<feature type="compositionally biased region" description="Polar residues" evidence="2">
    <location>
        <begin position="124"/>
        <end position="136"/>
    </location>
</feature>
<feature type="region of interest" description="Disordered" evidence="2">
    <location>
        <begin position="687"/>
        <end position="815"/>
    </location>
</feature>
<evidence type="ECO:0000259" key="3">
    <source>
        <dbReference type="Pfam" id="PF24889"/>
    </source>
</evidence>
<feature type="compositionally biased region" description="Polar residues" evidence="2">
    <location>
        <begin position="330"/>
        <end position="349"/>
    </location>
</feature>
<feature type="domain" description="Serine/threonine-protein kinase WNK CCTL2" evidence="3">
    <location>
        <begin position="236"/>
        <end position="307"/>
    </location>
</feature>
<evidence type="ECO:0000313" key="4">
    <source>
        <dbReference type="Ensembl" id="ENSLCAP00010017628.1"/>
    </source>
</evidence>
<keyword evidence="5" id="KW-1185">Reference proteome</keyword>
<feature type="compositionally biased region" description="Low complexity" evidence="2">
    <location>
        <begin position="608"/>
        <end position="631"/>
    </location>
</feature>
<dbReference type="InterPro" id="IPR050588">
    <property type="entry name" value="WNK_Ser-Thr_kinase"/>
</dbReference>
<organism evidence="4 5">
    <name type="scientific">Lates calcarifer</name>
    <name type="common">Barramundi</name>
    <name type="synonym">Holocentrus calcarifer</name>
    <dbReference type="NCBI Taxonomy" id="8187"/>
    <lineage>
        <taxon>Eukaryota</taxon>
        <taxon>Metazoa</taxon>
        <taxon>Chordata</taxon>
        <taxon>Craniata</taxon>
        <taxon>Vertebrata</taxon>
        <taxon>Euteleostomi</taxon>
        <taxon>Actinopterygii</taxon>
        <taxon>Neopterygii</taxon>
        <taxon>Teleostei</taxon>
        <taxon>Neoteleostei</taxon>
        <taxon>Acanthomorphata</taxon>
        <taxon>Carangaria</taxon>
        <taxon>Carangaria incertae sedis</taxon>
        <taxon>Centropomidae</taxon>
        <taxon>Lates</taxon>
    </lineage>
</organism>
<feature type="coiled-coil region" evidence="1">
    <location>
        <begin position="881"/>
        <end position="912"/>
    </location>
</feature>
<sequence length="979" mass="106527">MQVVLGFVCEADFKLVAKAIRDRVTAIKRQREKLRRQAEERKKKLEQEAIEEEPEPHPPSPKVSDVVAAESPIPALTPPAPILSPVTSSVDSGVSSNYPAEPEEPEADQHFHIRHNSLSSANSDCETDGYLSSSGLQDPLEAGSFNTTPPTMHTNTPTVNGLPIPALRFPSSIAVSNNIEHGNSGPPSGFNSPVDSYASDVTSGLSDGYEGLSEKSDKTAARRTAAKLFRRRARSRLRITGLSDKVDRVVECQLQTHNDKMVTFKFDLDGDNPEDIAAVMVHNEFILPSEKEGFIHRMGDIIKRAEALMTKDQPVHSSGHRLPQPAFHSGVNSLSSSQPNLHSHTLPRTHSSSSLPGSPLHYQHHHHPASLLPHHQHYHVPFMGHTHFPFPYPGSSSSPKPAGIHPPLTRVASNPTFPSVPSPAPGSPIPPNETPSPGSSESITLSPPAPQHPNMWPPHTQPLFSLANVISMAMSMAQSFIPPASLPTQVMPSFPGFHPQLPTHMAPQSGYPSIYSQQYQTPPAEVPYPSAGVPAQNNIYHSPENTPQMDGVSFPQSSHPSWLHPAPPPSMPSTLPLAPQEPLQQGGLSSPPSLTQEDSLNSYVDPYSAQVPPQAKPKPQVSSSNSSSDLSPSPPESPESTLSSFSTQLHPTVPTMNASSPKPKASSTESEVQFAPVTVGRFQVTPSMDIPAPAAPVGAVPPAPQPADSGSTPSESSTEEQGESETSLGTSLTMSPPHPHLHRGSTGVLQEVDGQLGWAGSQEQQQQQQQHQQQNQDRGEEEDEEEDEEEEEEEVEVEVVGERQRTRKRSRRRAYSLSLMGTSADSGLSVTAAEMEGRLWDGAAGSPQYSNALHHLWMMTYNRNAPYLSSDDSDSDDEEMLEELQELREKHLTEVQALQAAQKREIEELYEKMGKVPPPGIVSPAAMLSSRQRRLSKGSGFPSSRRNSLQRLEMLPLQGKKEYPHFSLIRNLSVNLVNM</sequence>
<feature type="compositionally biased region" description="Low complexity" evidence="2">
    <location>
        <begin position="350"/>
        <end position="361"/>
    </location>
</feature>
<reference evidence="4" key="2">
    <citation type="submission" date="2025-08" db="UniProtKB">
        <authorList>
            <consortium name="Ensembl"/>
        </authorList>
    </citation>
    <scope>IDENTIFICATION</scope>
</reference>
<feature type="compositionally biased region" description="Pro residues" evidence="2">
    <location>
        <begin position="447"/>
        <end position="459"/>
    </location>
</feature>
<feature type="compositionally biased region" description="Low complexity" evidence="2">
    <location>
        <begin position="638"/>
        <end position="647"/>
    </location>
</feature>
<feature type="region of interest" description="Disordered" evidence="2">
    <location>
        <begin position="311"/>
        <end position="368"/>
    </location>
</feature>
<feature type="compositionally biased region" description="Polar residues" evidence="2">
    <location>
        <begin position="86"/>
        <end position="98"/>
    </location>
</feature>
<accession>A0A4W6CYN7</accession>
<dbReference type="Gene3D" id="3.10.20.90">
    <property type="entry name" value="Phosphatidylinositol 3-kinase Catalytic Subunit, Chain A, domain 1"/>
    <property type="match status" value="1"/>
</dbReference>
<reference evidence="4" key="3">
    <citation type="submission" date="2025-09" db="UniProtKB">
        <authorList>
            <consortium name="Ensembl"/>
        </authorList>
    </citation>
    <scope>IDENTIFICATION</scope>
</reference>
<feature type="compositionally biased region" description="Polar residues" evidence="2">
    <location>
        <begin position="582"/>
        <end position="602"/>
    </location>
</feature>
<name>A0A4W6CYN7_LATCA</name>
<feature type="region of interest" description="Disordered" evidence="2">
    <location>
        <begin position="177"/>
        <end position="196"/>
    </location>
</feature>
<feature type="region of interest" description="Disordered" evidence="2">
    <location>
        <begin position="33"/>
        <end position="106"/>
    </location>
</feature>
<dbReference type="PANTHER" id="PTHR13902">
    <property type="entry name" value="SERINE/THREONINE-PROTEIN KINASE WNK WITH NO LYSINE -RELATED"/>
    <property type="match status" value="1"/>
</dbReference>
<dbReference type="AlphaFoldDB" id="A0A4W6CYN7"/>
<feature type="compositionally biased region" description="Polar residues" evidence="2">
    <location>
        <begin position="435"/>
        <end position="445"/>
    </location>
</feature>
<feature type="compositionally biased region" description="Acidic residues" evidence="2">
    <location>
        <begin position="779"/>
        <end position="799"/>
    </location>
</feature>
<feature type="region of interest" description="Disordered" evidence="2">
    <location>
        <begin position="499"/>
        <end position="673"/>
    </location>
</feature>
<keyword evidence="1" id="KW-0175">Coiled coil</keyword>
<feature type="compositionally biased region" description="Polar residues" evidence="2">
    <location>
        <begin position="535"/>
        <end position="548"/>
    </location>
</feature>
<dbReference type="InterPro" id="IPR056865">
    <property type="entry name" value="CCTL2_WNK"/>
</dbReference>
<dbReference type="Ensembl" id="ENSLCAT00010017999.1">
    <property type="protein sequence ID" value="ENSLCAP00010017628.1"/>
    <property type="gene ID" value="ENSLCAG00010008368.1"/>
</dbReference>
<feature type="compositionally biased region" description="Basic residues" evidence="2">
    <location>
        <begin position="805"/>
        <end position="814"/>
    </location>
</feature>
<feature type="compositionally biased region" description="Polar residues" evidence="2">
    <location>
        <begin position="648"/>
        <end position="671"/>
    </location>
</feature>